<dbReference type="EMBL" id="CP117811">
    <property type="protein sequence ID" value="WDE95980.1"/>
    <property type="molecule type" value="Genomic_DNA"/>
</dbReference>
<gene>
    <name evidence="1" type="ORF">PQO03_09665</name>
</gene>
<dbReference type="Proteomes" id="UP001214250">
    <property type="component" value="Chromosome 1"/>
</dbReference>
<dbReference type="RefSeq" id="WP_274149916.1">
    <property type="nucleotide sequence ID" value="NZ_CP117811.1"/>
</dbReference>
<evidence type="ECO:0000313" key="1">
    <source>
        <dbReference type="EMBL" id="WDE95980.1"/>
    </source>
</evidence>
<evidence type="ECO:0000313" key="2">
    <source>
        <dbReference type="Proteomes" id="UP001214250"/>
    </source>
</evidence>
<protein>
    <submittedName>
        <fullName evidence="1">GxxExxY protein</fullName>
    </submittedName>
</protein>
<proteinExistence type="predicted"/>
<sequence length="131" mass="15038">MKEIVLKEESYVIIGACMNVHNELGQGFLESVYQEALELVLSKETIANEREKELHISFQGQALAKKFYVDFLCYDQIVVELKAVKALDQNHEAQVINYLKASNKPLGILVNFGEKSLVYKRLINKYHNSFN</sequence>
<dbReference type="NCBIfam" id="TIGR04256">
    <property type="entry name" value="GxxExxY"/>
    <property type="match status" value="1"/>
</dbReference>
<reference evidence="1 2" key="1">
    <citation type="submission" date="2023-02" db="EMBL/GenBank/DDBJ databases">
        <title>Genome sequence of Lentisphaera profundi SAORIC-696.</title>
        <authorList>
            <person name="Kim e."/>
            <person name="Cho J.-C."/>
            <person name="Choi A."/>
            <person name="Kang I."/>
        </authorList>
    </citation>
    <scope>NUCLEOTIDE SEQUENCE [LARGE SCALE GENOMIC DNA]</scope>
    <source>
        <strain evidence="1 2">SAORIC-696</strain>
    </source>
</reference>
<dbReference type="InterPro" id="IPR026350">
    <property type="entry name" value="GxxExxY"/>
</dbReference>
<dbReference type="Pfam" id="PF13366">
    <property type="entry name" value="PDDEXK_3"/>
    <property type="match status" value="1"/>
</dbReference>
<organism evidence="1 2">
    <name type="scientific">Lentisphaera profundi</name>
    <dbReference type="NCBI Taxonomy" id="1658616"/>
    <lineage>
        <taxon>Bacteria</taxon>
        <taxon>Pseudomonadati</taxon>
        <taxon>Lentisphaerota</taxon>
        <taxon>Lentisphaeria</taxon>
        <taxon>Lentisphaerales</taxon>
        <taxon>Lentisphaeraceae</taxon>
        <taxon>Lentisphaera</taxon>
    </lineage>
</organism>
<keyword evidence="2" id="KW-1185">Reference proteome</keyword>
<accession>A0ABY7VRY8</accession>
<name>A0ABY7VRY8_9BACT</name>